<evidence type="ECO:0000313" key="2">
    <source>
        <dbReference type="Proteomes" id="UP000636888"/>
    </source>
</evidence>
<protein>
    <submittedName>
        <fullName evidence="1">Uncharacterized protein</fullName>
    </submittedName>
</protein>
<organism evidence="1 2">
    <name type="scientific">Geomesophilobacter sediminis</name>
    <dbReference type="NCBI Taxonomy" id="2798584"/>
    <lineage>
        <taxon>Bacteria</taxon>
        <taxon>Pseudomonadati</taxon>
        <taxon>Thermodesulfobacteriota</taxon>
        <taxon>Desulfuromonadia</taxon>
        <taxon>Geobacterales</taxon>
        <taxon>Geobacteraceae</taxon>
        <taxon>Geomesophilobacter</taxon>
    </lineage>
</organism>
<dbReference type="Proteomes" id="UP000636888">
    <property type="component" value="Unassembled WGS sequence"/>
</dbReference>
<gene>
    <name evidence="1" type="ORF">JFN93_06290</name>
</gene>
<accession>A0A8J7IPI9</accession>
<dbReference type="RefSeq" id="WP_199383144.1">
    <property type="nucleotide sequence ID" value="NZ_JAEMHM010000004.1"/>
</dbReference>
<name>A0A8J7IPI9_9BACT</name>
<proteinExistence type="predicted"/>
<keyword evidence="2" id="KW-1185">Reference proteome</keyword>
<comment type="caution">
    <text evidence="1">The sequence shown here is derived from an EMBL/GenBank/DDBJ whole genome shotgun (WGS) entry which is preliminary data.</text>
</comment>
<dbReference type="AlphaFoldDB" id="A0A8J7IPI9"/>
<dbReference type="EMBL" id="JAEMHM010000004">
    <property type="protein sequence ID" value="MBJ6724309.1"/>
    <property type="molecule type" value="Genomic_DNA"/>
</dbReference>
<sequence length="293" mass="32770">MNRTPLLPVLIIDDSTPYVESLFRDAQRCSLRLCHARSLEEGKELFAAPQGQGVVGIILDGKCLKERDQEVPDNSFLSAAIKFFGERAPHLPLVVLTGEADLYRNLSDLYAGTLRVYSKGRDETAMLAHLVDEAQKLDWLKIVNRYREVFEGVAEAFGGETERELICALMNMESGDLTVIKNTLSALRRVQERIYIVLQQADPALIPGHLVASEVNVVGVYKHLAERGVIERYKVIDRFSELVYKVSSDNGAHTPYANPKYPPTRYTVQAVTFALLDLVQWAKGILRQAPGRG</sequence>
<reference evidence="1" key="1">
    <citation type="submission" date="2020-12" db="EMBL/GenBank/DDBJ databases">
        <title>Geomonas sp. Red875, isolated from river sediment.</title>
        <authorList>
            <person name="Xu Z."/>
            <person name="Zhang Z."/>
            <person name="Masuda Y."/>
            <person name="Itoh H."/>
            <person name="Senoo K."/>
        </authorList>
    </citation>
    <scope>NUCLEOTIDE SEQUENCE</scope>
    <source>
        <strain evidence="1">Red875</strain>
    </source>
</reference>
<evidence type="ECO:0000313" key="1">
    <source>
        <dbReference type="EMBL" id="MBJ6724309.1"/>
    </source>
</evidence>